<sequence length="122" mass="13843">MEEDDGTVVVDMVAGERCAPERRTTTSWWLRRRRCFGHPCWTSGSAFTSKEEVFTWAKSNNRWLLHVGDIDDGWFATTQRGANLYTTPLHPSVITSPSAARHPVALSTTRHKTQTNLSILIR</sequence>
<organism evidence="1">
    <name type="scientific">Oryza punctata</name>
    <name type="common">Red rice</name>
    <dbReference type="NCBI Taxonomy" id="4537"/>
    <lineage>
        <taxon>Eukaryota</taxon>
        <taxon>Viridiplantae</taxon>
        <taxon>Streptophyta</taxon>
        <taxon>Embryophyta</taxon>
        <taxon>Tracheophyta</taxon>
        <taxon>Spermatophyta</taxon>
        <taxon>Magnoliopsida</taxon>
        <taxon>Liliopsida</taxon>
        <taxon>Poales</taxon>
        <taxon>Poaceae</taxon>
        <taxon>BOP clade</taxon>
        <taxon>Oryzoideae</taxon>
        <taxon>Oryzeae</taxon>
        <taxon>Oryzinae</taxon>
        <taxon>Oryza</taxon>
    </lineage>
</organism>
<dbReference type="HOGENOM" id="CLU_120192_1_1_1"/>
<reference evidence="1" key="1">
    <citation type="submission" date="2015-04" db="UniProtKB">
        <authorList>
            <consortium name="EnsemblPlants"/>
        </authorList>
    </citation>
    <scope>IDENTIFICATION</scope>
</reference>
<name>A0A0E0KZK3_ORYPU</name>
<evidence type="ECO:0000313" key="2">
    <source>
        <dbReference type="Proteomes" id="UP000026962"/>
    </source>
</evidence>
<accession>A0A0E0KZK3</accession>
<keyword evidence="2" id="KW-1185">Reference proteome</keyword>
<dbReference type="Proteomes" id="UP000026962">
    <property type="component" value="Chromosome 5"/>
</dbReference>
<evidence type="ECO:0000313" key="1">
    <source>
        <dbReference type="EnsemblPlants" id="OPUNC05G06000.1"/>
    </source>
</evidence>
<dbReference type="Gramene" id="OPUNC05G06000.1">
    <property type="protein sequence ID" value="OPUNC05G06000.1"/>
    <property type="gene ID" value="OPUNC05G06000"/>
</dbReference>
<protein>
    <submittedName>
        <fullName evidence="1">Uncharacterized protein</fullName>
    </submittedName>
</protein>
<dbReference type="AlphaFoldDB" id="A0A0E0KZK3"/>
<proteinExistence type="predicted"/>
<dbReference type="EnsemblPlants" id="OPUNC05G06000.1">
    <property type="protein sequence ID" value="OPUNC05G06000.1"/>
    <property type="gene ID" value="OPUNC05G06000"/>
</dbReference>
<reference evidence="1" key="2">
    <citation type="submission" date="2018-05" db="EMBL/GenBank/DDBJ databases">
        <title>OpunRS2 (Oryza punctata Reference Sequence Version 2).</title>
        <authorList>
            <person name="Zhang J."/>
            <person name="Kudrna D."/>
            <person name="Lee S."/>
            <person name="Talag J."/>
            <person name="Welchert J."/>
            <person name="Wing R.A."/>
        </authorList>
    </citation>
    <scope>NUCLEOTIDE SEQUENCE [LARGE SCALE GENOMIC DNA]</scope>
</reference>